<dbReference type="GO" id="GO:0003954">
    <property type="term" value="F:NADH dehydrogenase activity"/>
    <property type="evidence" value="ECO:0007669"/>
    <property type="project" value="TreeGrafter"/>
</dbReference>
<feature type="domain" description="NADH:quinone oxidoreductase/Mrp antiporter transmembrane" evidence="8">
    <location>
        <begin position="139"/>
        <end position="430"/>
    </location>
</feature>
<evidence type="ECO:0000256" key="3">
    <source>
        <dbReference type="ARBA" id="ARBA00022692"/>
    </source>
</evidence>
<keyword evidence="5 7" id="KW-0472">Membrane</keyword>
<feature type="transmembrane region" description="Helical" evidence="7">
    <location>
        <begin position="46"/>
        <end position="64"/>
    </location>
</feature>
<dbReference type="GO" id="GO:0008137">
    <property type="term" value="F:NADH dehydrogenase (ubiquinone) activity"/>
    <property type="evidence" value="ECO:0007669"/>
    <property type="project" value="InterPro"/>
</dbReference>
<name>A0A6J6SYJ4_9ZZZZ</name>
<dbReference type="InterPro" id="IPR001750">
    <property type="entry name" value="ND/Mrp_TM"/>
</dbReference>
<dbReference type="GO" id="GO:0042773">
    <property type="term" value="P:ATP synthesis coupled electron transport"/>
    <property type="evidence" value="ECO:0007669"/>
    <property type="project" value="InterPro"/>
</dbReference>
<feature type="transmembrane region" description="Helical" evidence="7">
    <location>
        <begin position="122"/>
        <end position="140"/>
    </location>
</feature>
<feature type="region of interest" description="Disordered" evidence="6">
    <location>
        <begin position="509"/>
        <end position="533"/>
    </location>
</feature>
<evidence type="ECO:0000259" key="8">
    <source>
        <dbReference type="Pfam" id="PF00361"/>
    </source>
</evidence>
<evidence type="ECO:0000256" key="5">
    <source>
        <dbReference type="ARBA" id="ARBA00023136"/>
    </source>
</evidence>
<feature type="transmembrane region" description="Helical" evidence="7">
    <location>
        <begin position="348"/>
        <end position="366"/>
    </location>
</feature>
<feature type="transmembrane region" description="Helical" evidence="7">
    <location>
        <begin position="317"/>
        <end position="336"/>
    </location>
</feature>
<dbReference type="AlphaFoldDB" id="A0A6J6SYJ4"/>
<sequence length="533" mass="57742">MTVLLLANETASTSFPVLAALVLVPLAGAIAVSFTSPRRNTAKTIAVLASGITGAISVWMLYAFRTGTAEFQFVTQQSWIASFGISWFGGVDGISLFMIVLTGLLFPLAIAGIEPEHEPKPYYAWLLVLEAGCMGVFFALDLFMFFIFFEIVLVPMYFLIAGWGHANRAYAATKFFLYTMFGSAFMLVGIVSLVTLHARATGGDITFNLIEIAESQSIALITSRWIFLSFAIAFAVKVPLFPLHTWLPDAHTEAPTAGSVILAGVMLKLGTYGFLRFGLYLFPEASVFFAPLLITLGTIGIIYGAVVATMQKDLKRLVAYSSVAHLGFIILGTFALNREGIDGAVLQMVNHGLSTGALFLLVGMIYERRHTREISQLKGLQKSAPILAGFFTLVMLSSIGLPGLNGFVGEFLILLGSFTAHRWWAVVAASGVIIAALYLLWAYQRVFHGTPEGDNATMRDLTFREGCVLAPLVVGIVFLGIYPKPVLDRIEPSVVSLVEHIERHDPDFHEPSPALVVGDAGEGAARTEKEGGH</sequence>
<feature type="transmembrane region" description="Helical" evidence="7">
    <location>
        <begin position="423"/>
        <end position="443"/>
    </location>
</feature>
<dbReference type="GO" id="GO:0015990">
    <property type="term" value="P:electron transport coupled proton transport"/>
    <property type="evidence" value="ECO:0007669"/>
    <property type="project" value="TreeGrafter"/>
</dbReference>
<dbReference type="PANTHER" id="PTHR43507:SF1">
    <property type="entry name" value="NADH-UBIQUINONE OXIDOREDUCTASE CHAIN 4"/>
    <property type="match status" value="1"/>
</dbReference>
<reference evidence="9" key="1">
    <citation type="submission" date="2020-05" db="EMBL/GenBank/DDBJ databases">
        <authorList>
            <person name="Chiriac C."/>
            <person name="Salcher M."/>
            <person name="Ghai R."/>
            <person name="Kavagutti S V."/>
        </authorList>
    </citation>
    <scope>NUCLEOTIDE SEQUENCE</scope>
</reference>
<evidence type="ECO:0000256" key="6">
    <source>
        <dbReference type="SAM" id="MobiDB-lite"/>
    </source>
</evidence>
<organism evidence="9">
    <name type="scientific">freshwater metagenome</name>
    <dbReference type="NCBI Taxonomy" id="449393"/>
    <lineage>
        <taxon>unclassified sequences</taxon>
        <taxon>metagenomes</taxon>
        <taxon>ecological metagenomes</taxon>
    </lineage>
</organism>
<feature type="transmembrane region" description="Helical" evidence="7">
    <location>
        <begin position="15"/>
        <end position="34"/>
    </location>
</feature>
<dbReference type="PRINTS" id="PR01437">
    <property type="entry name" value="NUOXDRDTASE4"/>
</dbReference>
<dbReference type="NCBIfam" id="NF004500">
    <property type="entry name" value="PRK05846.1-4"/>
    <property type="match status" value="1"/>
</dbReference>
<accession>A0A6J6SYJ4</accession>
<feature type="transmembrane region" description="Helical" evidence="7">
    <location>
        <begin position="463"/>
        <end position="482"/>
    </location>
</feature>
<feature type="transmembrane region" description="Helical" evidence="7">
    <location>
        <begin position="218"/>
        <end position="240"/>
    </location>
</feature>
<feature type="transmembrane region" description="Helical" evidence="7">
    <location>
        <begin position="288"/>
        <end position="310"/>
    </location>
</feature>
<dbReference type="GO" id="GO:0016020">
    <property type="term" value="C:membrane"/>
    <property type="evidence" value="ECO:0007669"/>
    <property type="project" value="UniProtKB-SubCell"/>
</dbReference>
<dbReference type="EMBL" id="CAEZYR010000032">
    <property type="protein sequence ID" value="CAB4739966.1"/>
    <property type="molecule type" value="Genomic_DNA"/>
</dbReference>
<dbReference type="NCBIfam" id="TIGR01972">
    <property type="entry name" value="NDH_I_M"/>
    <property type="match status" value="1"/>
</dbReference>
<feature type="transmembrane region" description="Helical" evidence="7">
    <location>
        <begin position="84"/>
        <end position="110"/>
    </location>
</feature>
<keyword evidence="4 7" id="KW-1133">Transmembrane helix</keyword>
<feature type="transmembrane region" description="Helical" evidence="7">
    <location>
        <begin position="386"/>
        <end position="403"/>
    </location>
</feature>
<protein>
    <submittedName>
        <fullName evidence="9">Unannotated protein</fullName>
    </submittedName>
</protein>
<dbReference type="PANTHER" id="PTHR43507">
    <property type="entry name" value="NADH-UBIQUINONE OXIDOREDUCTASE CHAIN 4"/>
    <property type="match status" value="1"/>
</dbReference>
<dbReference type="InterPro" id="IPR003918">
    <property type="entry name" value="NADH_UbQ_OxRdtase"/>
</dbReference>
<evidence type="ECO:0000313" key="9">
    <source>
        <dbReference type="EMBL" id="CAB4739966.1"/>
    </source>
</evidence>
<dbReference type="InterPro" id="IPR010227">
    <property type="entry name" value="NADH_Q_OxRdtase_chainM/4"/>
</dbReference>
<comment type="subcellular location">
    <subcellularLocation>
        <location evidence="1">Membrane</location>
        <topology evidence="1">Multi-pass membrane protein</topology>
    </subcellularLocation>
</comment>
<evidence type="ECO:0000256" key="1">
    <source>
        <dbReference type="ARBA" id="ARBA00004141"/>
    </source>
</evidence>
<keyword evidence="3 7" id="KW-0812">Transmembrane</keyword>
<gene>
    <name evidence="9" type="ORF">UFOPK2754_01093</name>
</gene>
<feature type="transmembrane region" description="Helical" evidence="7">
    <location>
        <begin position="146"/>
        <end position="163"/>
    </location>
</feature>
<feature type="transmembrane region" description="Helical" evidence="7">
    <location>
        <begin position="260"/>
        <end position="282"/>
    </location>
</feature>
<evidence type="ECO:0000256" key="7">
    <source>
        <dbReference type="SAM" id="Phobius"/>
    </source>
</evidence>
<feature type="transmembrane region" description="Helical" evidence="7">
    <location>
        <begin position="175"/>
        <end position="198"/>
    </location>
</feature>
<evidence type="ECO:0000256" key="4">
    <source>
        <dbReference type="ARBA" id="ARBA00022989"/>
    </source>
</evidence>
<proteinExistence type="inferred from homology"/>
<dbReference type="GO" id="GO:0048039">
    <property type="term" value="F:ubiquinone binding"/>
    <property type="evidence" value="ECO:0007669"/>
    <property type="project" value="TreeGrafter"/>
</dbReference>
<dbReference type="Pfam" id="PF00361">
    <property type="entry name" value="Proton_antipo_M"/>
    <property type="match status" value="1"/>
</dbReference>
<evidence type="ECO:0000256" key="2">
    <source>
        <dbReference type="ARBA" id="ARBA00009025"/>
    </source>
</evidence>
<comment type="similarity">
    <text evidence="2">Belongs to the complex I subunit 4 family.</text>
</comment>